<evidence type="ECO:0000256" key="1">
    <source>
        <dbReference type="ARBA" id="ARBA00023002"/>
    </source>
</evidence>
<evidence type="ECO:0000259" key="3">
    <source>
        <dbReference type="Pfam" id="PF22725"/>
    </source>
</evidence>
<protein>
    <submittedName>
        <fullName evidence="4">Gfo/Idh/MocA family oxidoreductase</fullName>
    </submittedName>
</protein>
<feature type="domain" description="Gfo/Idh/MocA-like oxidoreductase N-terminal" evidence="2">
    <location>
        <begin position="4"/>
        <end position="124"/>
    </location>
</feature>
<organism evidence="4 5">
    <name type="scientific">Proteiniclasticum sediminis</name>
    <dbReference type="NCBI Taxonomy" id="2804028"/>
    <lineage>
        <taxon>Bacteria</taxon>
        <taxon>Bacillati</taxon>
        <taxon>Bacillota</taxon>
        <taxon>Clostridia</taxon>
        <taxon>Eubacteriales</taxon>
        <taxon>Clostridiaceae</taxon>
        <taxon>Proteiniclasticum</taxon>
    </lineage>
</organism>
<comment type="caution">
    <text evidence="4">The sequence shown here is derived from an EMBL/GenBank/DDBJ whole genome shotgun (WGS) entry which is preliminary data.</text>
</comment>
<dbReference type="AlphaFoldDB" id="A0A941HR26"/>
<dbReference type="SUPFAM" id="SSF51735">
    <property type="entry name" value="NAD(P)-binding Rossmann-fold domains"/>
    <property type="match status" value="1"/>
</dbReference>
<keyword evidence="5" id="KW-1185">Reference proteome</keyword>
<reference evidence="4" key="1">
    <citation type="submission" date="2021-04" db="EMBL/GenBank/DDBJ databases">
        <title>Proteiniclasticum sedimins sp. nov., an obligate anaerobic bacterium isolated from anaerobic sludge.</title>
        <authorList>
            <person name="Liu J."/>
        </authorList>
    </citation>
    <scope>NUCLEOTIDE SEQUENCE</scope>
    <source>
        <strain evidence="4">BAD-10</strain>
    </source>
</reference>
<dbReference type="Gene3D" id="3.40.50.720">
    <property type="entry name" value="NAD(P)-binding Rossmann-like Domain"/>
    <property type="match status" value="1"/>
</dbReference>
<evidence type="ECO:0000313" key="4">
    <source>
        <dbReference type="EMBL" id="MBR0576986.1"/>
    </source>
</evidence>
<dbReference type="GO" id="GO:0016491">
    <property type="term" value="F:oxidoreductase activity"/>
    <property type="evidence" value="ECO:0007669"/>
    <property type="project" value="UniProtKB-KW"/>
</dbReference>
<proteinExistence type="predicted"/>
<dbReference type="InterPro" id="IPR036291">
    <property type="entry name" value="NAD(P)-bd_dom_sf"/>
</dbReference>
<accession>A0A941HR26</accession>
<dbReference type="RefSeq" id="WP_211802404.1">
    <property type="nucleotide sequence ID" value="NZ_JAGSCS010000018.1"/>
</dbReference>
<dbReference type="SUPFAM" id="SSF55347">
    <property type="entry name" value="Glyceraldehyde-3-phosphate dehydrogenase-like, C-terminal domain"/>
    <property type="match status" value="1"/>
</dbReference>
<evidence type="ECO:0000259" key="2">
    <source>
        <dbReference type="Pfam" id="PF01408"/>
    </source>
</evidence>
<dbReference type="Pfam" id="PF01408">
    <property type="entry name" value="GFO_IDH_MocA"/>
    <property type="match status" value="1"/>
</dbReference>
<gene>
    <name evidence="4" type="ORF">KCG48_11730</name>
</gene>
<dbReference type="EMBL" id="JAGSCS010000018">
    <property type="protein sequence ID" value="MBR0576986.1"/>
    <property type="molecule type" value="Genomic_DNA"/>
</dbReference>
<dbReference type="GO" id="GO:0000166">
    <property type="term" value="F:nucleotide binding"/>
    <property type="evidence" value="ECO:0007669"/>
    <property type="project" value="InterPro"/>
</dbReference>
<dbReference type="Proteomes" id="UP000675379">
    <property type="component" value="Unassembled WGS sequence"/>
</dbReference>
<name>A0A941HR26_9CLOT</name>
<dbReference type="Gene3D" id="3.30.360.10">
    <property type="entry name" value="Dihydrodipicolinate Reductase, domain 2"/>
    <property type="match status" value="1"/>
</dbReference>
<dbReference type="InterPro" id="IPR050463">
    <property type="entry name" value="Gfo/Idh/MocA_oxidrdct_glycsds"/>
</dbReference>
<sequence length="328" mass="36611">MNMVRYGILGCGDVTEVKSGPAFQKAEGSELMVVMRRDKEKLESYARRHGVDRYTTDYKALLQDEEVDVVYIATPPKWHEFYTLEAARAKKAVYVEKPMGMTVAQCRTMRSVCQAQGVPLFVAYYRREHEKFKTVKALLERGDIGEVRSFAYLYVSPVPQVPAHRAWLYDKDIAGGGKLFDIGSHMVDTLRFLLGEVDMVHGLSANQSKALEVEDVVSGVLRFEGGVQGTLQLTFNGREDQDQLLIFGSQGSLRLSLMDNAPVTVTTAKGTQELSFLDLPHVHQPLVQRITNTLQGTDHLEDTGLSALRTQAVLEALATGEPLQRENM</sequence>
<keyword evidence="1" id="KW-0560">Oxidoreductase</keyword>
<dbReference type="PANTHER" id="PTHR43818:SF11">
    <property type="entry name" value="BCDNA.GH03377"/>
    <property type="match status" value="1"/>
</dbReference>
<dbReference type="PANTHER" id="PTHR43818">
    <property type="entry name" value="BCDNA.GH03377"/>
    <property type="match status" value="1"/>
</dbReference>
<evidence type="ECO:0000313" key="5">
    <source>
        <dbReference type="Proteomes" id="UP000675379"/>
    </source>
</evidence>
<dbReference type="Pfam" id="PF22725">
    <property type="entry name" value="GFO_IDH_MocA_C3"/>
    <property type="match status" value="1"/>
</dbReference>
<feature type="domain" description="GFO/IDH/MocA-like oxidoreductase" evidence="3">
    <location>
        <begin position="132"/>
        <end position="254"/>
    </location>
</feature>
<dbReference type="InterPro" id="IPR000683">
    <property type="entry name" value="Gfo/Idh/MocA-like_OxRdtase_N"/>
</dbReference>
<dbReference type="InterPro" id="IPR055170">
    <property type="entry name" value="GFO_IDH_MocA-like_dom"/>
</dbReference>